<keyword evidence="2" id="KW-0732">Signal</keyword>
<evidence type="ECO:0000256" key="1">
    <source>
        <dbReference type="ARBA" id="ARBA00023157"/>
    </source>
</evidence>
<evidence type="ECO:0000313" key="5">
    <source>
        <dbReference type="Proteomes" id="UP000652761"/>
    </source>
</evidence>
<sequence length="220" mass="24370">MKMGATPFFLSLALLLSVASARDRFMSINANDAERNRLSMEDTMDLYELAKVYEDEISSFLGSPTEFTETCLEISRKAKEGIKDHSIINEIDSLASTLCYILPSDLEAELKGNGTTCTVCRGIIDGISTALGDTDKQLVIILYLIKACKIQTFADQCKRMVFTFGPATLTALKALVSKDLCYTVKICDEARNVTEYASLYDDGNFGQYQLQNELGNLDLM</sequence>
<dbReference type="Gene3D" id="1.10.225.10">
    <property type="entry name" value="Saposin-like"/>
    <property type="match status" value="1"/>
</dbReference>
<dbReference type="EMBL" id="NMUH01001266">
    <property type="protein sequence ID" value="MQL90699.1"/>
    <property type="molecule type" value="Genomic_DNA"/>
</dbReference>
<feature type="chain" id="PRO_5033055329" description="Saposin B-type domain-containing protein" evidence="2">
    <location>
        <begin position="22"/>
        <end position="220"/>
    </location>
</feature>
<feature type="domain" description="Saposin B-type" evidence="3">
    <location>
        <begin position="113"/>
        <end position="191"/>
    </location>
</feature>
<keyword evidence="5" id="KW-1185">Reference proteome</keyword>
<evidence type="ECO:0000256" key="2">
    <source>
        <dbReference type="SAM" id="SignalP"/>
    </source>
</evidence>
<keyword evidence="1" id="KW-1015">Disulfide bond</keyword>
<comment type="caution">
    <text evidence="4">The sequence shown here is derived from an EMBL/GenBank/DDBJ whole genome shotgun (WGS) entry which is preliminary data.</text>
</comment>
<evidence type="ECO:0000313" key="4">
    <source>
        <dbReference type="EMBL" id="MQL90699.1"/>
    </source>
</evidence>
<dbReference type="PROSITE" id="PS50015">
    <property type="entry name" value="SAP_B"/>
    <property type="match status" value="1"/>
</dbReference>
<evidence type="ECO:0000259" key="3">
    <source>
        <dbReference type="PROSITE" id="PS50015"/>
    </source>
</evidence>
<dbReference type="SUPFAM" id="SSF47862">
    <property type="entry name" value="Saposin"/>
    <property type="match status" value="1"/>
</dbReference>
<dbReference type="SMART" id="SM00741">
    <property type="entry name" value="SapB"/>
    <property type="match status" value="1"/>
</dbReference>
<dbReference type="AlphaFoldDB" id="A0A843VGZ1"/>
<dbReference type="OrthoDB" id="69496at2759"/>
<dbReference type="PANTHER" id="PTHR11480:SF3">
    <property type="entry name" value="BCDNA.GH08312"/>
    <property type="match status" value="1"/>
</dbReference>
<dbReference type="InterPro" id="IPR051428">
    <property type="entry name" value="Sphingo_Act-Surfact_Prot"/>
</dbReference>
<dbReference type="Proteomes" id="UP000652761">
    <property type="component" value="Unassembled WGS sequence"/>
</dbReference>
<gene>
    <name evidence="4" type="ORF">Taro_023291</name>
</gene>
<feature type="signal peptide" evidence="2">
    <location>
        <begin position="1"/>
        <end position="21"/>
    </location>
</feature>
<reference evidence="4" key="1">
    <citation type="submission" date="2017-07" db="EMBL/GenBank/DDBJ databases">
        <title>Taro Niue Genome Assembly and Annotation.</title>
        <authorList>
            <person name="Atibalentja N."/>
            <person name="Keating K."/>
            <person name="Fields C.J."/>
        </authorList>
    </citation>
    <scope>NUCLEOTIDE SEQUENCE</scope>
    <source>
        <strain evidence="4">Niue_2</strain>
        <tissue evidence="4">Leaf</tissue>
    </source>
</reference>
<accession>A0A843VGZ1</accession>
<name>A0A843VGZ1_COLES</name>
<proteinExistence type="predicted"/>
<organism evidence="4 5">
    <name type="scientific">Colocasia esculenta</name>
    <name type="common">Wild taro</name>
    <name type="synonym">Arum esculentum</name>
    <dbReference type="NCBI Taxonomy" id="4460"/>
    <lineage>
        <taxon>Eukaryota</taxon>
        <taxon>Viridiplantae</taxon>
        <taxon>Streptophyta</taxon>
        <taxon>Embryophyta</taxon>
        <taxon>Tracheophyta</taxon>
        <taxon>Spermatophyta</taxon>
        <taxon>Magnoliopsida</taxon>
        <taxon>Liliopsida</taxon>
        <taxon>Araceae</taxon>
        <taxon>Aroideae</taxon>
        <taxon>Colocasieae</taxon>
        <taxon>Colocasia</taxon>
    </lineage>
</organism>
<protein>
    <recommendedName>
        <fullName evidence="3">Saposin B-type domain-containing protein</fullName>
    </recommendedName>
</protein>
<dbReference type="InterPro" id="IPR011001">
    <property type="entry name" value="Saposin-like"/>
</dbReference>
<dbReference type="PANTHER" id="PTHR11480">
    <property type="entry name" value="SAPOSIN-RELATED"/>
    <property type="match status" value="1"/>
</dbReference>
<dbReference type="InterPro" id="IPR008139">
    <property type="entry name" value="SaposinB_dom"/>
</dbReference>